<evidence type="ECO:0000256" key="1">
    <source>
        <dbReference type="SAM" id="Phobius"/>
    </source>
</evidence>
<dbReference type="Proteomes" id="UP000479293">
    <property type="component" value="Unassembled WGS sequence"/>
</dbReference>
<evidence type="ECO:0000313" key="3">
    <source>
        <dbReference type="Proteomes" id="UP000479293"/>
    </source>
</evidence>
<protein>
    <submittedName>
        <fullName evidence="2">Uncharacterized protein</fullName>
    </submittedName>
</protein>
<feature type="transmembrane region" description="Helical" evidence="1">
    <location>
        <begin position="12"/>
        <end position="31"/>
    </location>
</feature>
<dbReference type="AlphaFoldDB" id="A0A7C9F3X5"/>
<comment type="caution">
    <text evidence="2">The sequence shown here is derived from an EMBL/GenBank/DDBJ whole genome shotgun (WGS) entry which is preliminary data.</text>
</comment>
<evidence type="ECO:0000313" key="2">
    <source>
        <dbReference type="EMBL" id="MPR34445.1"/>
    </source>
</evidence>
<name>A0A7C9F3X5_9BACT</name>
<keyword evidence="3" id="KW-1185">Reference proteome</keyword>
<keyword evidence="1" id="KW-1133">Transmembrane helix</keyword>
<keyword evidence="1" id="KW-0812">Transmembrane</keyword>
<dbReference type="EMBL" id="WHLY01000002">
    <property type="protein sequence ID" value="MPR34445.1"/>
    <property type="molecule type" value="Genomic_DNA"/>
</dbReference>
<reference evidence="2 3" key="1">
    <citation type="submission" date="2019-10" db="EMBL/GenBank/DDBJ databases">
        <title>Draft Genome Sequence of Cytophagaceae sp. SJW1-29.</title>
        <authorList>
            <person name="Choi A."/>
        </authorList>
    </citation>
    <scope>NUCLEOTIDE SEQUENCE [LARGE SCALE GENOMIC DNA]</scope>
    <source>
        <strain evidence="2 3">SJW1-29</strain>
    </source>
</reference>
<proteinExistence type="predicted"/>
<dbReference type="RefSeq" id="WP_152760670.1">
    <property type="nucleotide sequence ID" value="NZ_WHLY01000002.1"/>
</dbReference>
<keyword evidence="1" id="KW-0472">Membrane</keyword>
<sequence length="77" mass="8366">MKKSPQKAKLSLVVYILMLLLGVGNLLWLLLKNNFYVASEQAPTPSGGYLTLIATILFVVSSMAGIVIVLSDLRDKS</sequence>
<feature type="transmembrane region" description="Helical" evidence="1">
    <location>
        <begin position="51"/>
        <end position="70"/>
    </location>
</feature>
<gene>
    <name evidence="2" type="ORF">GBK04_14045</name>
</gene>
<accession>A0A7C9F3X5</accession>
<organism evidence="2 3">
    <name type="scientific">Salmonirosea aquatica</name>
    <dbReference type="NCBI Taxonomy" id="2654236"/>
    <lineage>
        <taxon>Bacteria</taxon>
        <taxon>Pseudomonadati</taxon>
        <taxon>Bacteroidota</taxon>
        <taxon>Cytophagia</taxon>
        <taxon>Cytophagales</taxon>
        <taxon>Spirosomataceae</taxon>
        <taxon>Salmonirosea</taxon>
    </lineage>
</organism>